<comment type="caution">
    <text evidence="9">The sequence shown here is derived from an EMBL/GenBank/DDBJ whole genome shotgun (WGS) entry which is preliminary data.</text>
</comment>
<sequence length="273" mass="29950">MRRKWLVPLLLLALLTLCFLWGVTGYPHPAQLPSGGSLEAPDAAHWLGTDNLGVDIYAQISAGFFRSLGIGLAAAAFTFAVGGGLGILAGFAGGWADALISFLIQVLLAIPQLPVMIVIGAFLGQSTWNLVWIIAAFSWAPVARQMRAKTISIRRRDYVQMARLYGGGTWYLIRTHIGHELWPLLTINALAVVGRAILQESSLAFLGLSDPLARSWGMMIARAVDFPGLYRTDFWTWWLLPPVGALVLSTLLLRLLVGGLEEQQRRDKPCCWK</sequence>
<dbReference type="InterPro" id="IPR035906">
    <property type="entry name" value="MetI-like_sf"/>
</dbReference>
<evidence type="ECO:0000313" key="9">
    <source>
        <dbReference type="EMBL" id="KGF54674.1"/>
    </source>
</evidence>
<feature type="transmembrane region" description="Helical" evidence="7">
    <location>
        <begin position="129"/>
        <end position="146"/>
    </location>
</feature>
<feature type="transmembrane region" description="Helical" evidence="7">
    <location>
        <begin position="70"/>
        <end position="92"/>
    </location>
</feature>
<keyword evidence="3" id="KW-1003">Cell membrane</keyword>
<name>A0A096DAW6_FLAPL</name>
<evidence type="ECO:0000259" key="8">
    <source>
        <dbReference type="PROSITE" id="PS50928"/>
    </source>
</evidence>
<evidence type="ECO:0000256" key="7">
    <source>
        <dbReference type="RuleBase" id="RU363032"/>
    </source>
</evidence>
<dbReference type="CDD" id="cd06261">
    <property type="entry name" value="TM_PBP2"/>
    <property type="match status" value="1"/>
</dbReference>
<keyword evidence="6 7" id="KW-0472">Membrane</keyword>
<dbReference type="SUPFAM" id="SSF161098">
    <property type="entry name" value="MetI-like"/>
    <property type="match status" value="1"/>
</dbReference>
<evidence type="ECO:0000256" key="4">
    <source>
        <dbReference type="ARBA" id="ARBA00022692"/>
    </source>
</evidence>
<dbReference type="Gene3D" id="1.10.3720.10">
    <property type="entry name" value="MetI-like"/>
    <property type="match status" value="1"/>
</dbReference>
<accession>A0A096DAW6</accession>
<dbReference type="InterPro" id="IPR000515">
    <property type="entry name" value="MetI-like"/>
</dbReference>
<feature type="transmembrane region" description="Helical" evidence="7">
    <location>
        <begin position="235"/>
        <end position="257"/>
    </location>
</feature>
<dbReference type="RefSeq" id="WP_044941855.1">
    <property type="nucleotide sequence ID" value="NZ_KN174164.1"/>
</dbReference>
<gene>
    <name evidence="9" type="ORF">HMPREF9460_02637</name>
</gene>
<reference evidence="9 10" key="1">
    <citation type="submission" date="2011-08" db="EMBL/GenBank/DDBJ databases">
        <title>The Genome Sequence of Clostridium orbiscindens 1_3_50AFAA.</title>
        <authorList>
            <consortium name="The Broad Institute Genome Sequencing Platform"/>
            <person name="Earl A."/>
            <person name="Ward D."/>
            <person name="Feldgarden M."/>
            <person name="Gevers D."/>
            <person name="Daigneault M."/>
            <person name="Strauss J."/>
            <person name="Allen-Vercoe E."/>
            <person name="Young S.K."/>
            <person name="Zeng Q."/>
            <person name="Gargeya S."/>
            <person name="Fitzgerald M."/>
            <person name="Haas B."/>
            <person name="Abouelleil A."/>
            <person name="Alvarado L."/>
            <person name="Arachchi H.M."/>
            <person name="Berlin A."/>
            <person name="Brown A."/>
            <person name="Chapman S.B."/>
            <person name="Chen Z."/>
            <person name="Dunbar C."/>
            <person name="Freedman E."/>
            <person name="Gearin G."/>
            <person name="Gellesch M."/>
            <person name="Goldberg J."/>
            <person name="Griggs A."/>
            <person name="Gujja S."/>
            <person name="Heiman D."/>
            <person name="Howarth C."/>
            <person name="Larson L."/>
            <person name="Lui A."/>
            <person name="MacDonald P.J.P."/>
            <person name="Montmayeur A."/>
            <person name="Murphy C."/>
            <person name="Neiman D."/>
            <person name="Pearson M."/>
            <person name="Priest M."/>
            <person name="Roberts A."/>
            <person name="Saif S."/>
            <person name="Shea T."/>
            <person name="Shenoy N."/>
            <person name="Sisk P."/>
            <person name="Stolte C."/>
            <person name="Sykes S."/>
            <person name="Wortman J."/>
            <person name="Nusbaum C."/>
            <person name="Birren B."/>
        </authorList>
    </citation>
    <scope>NUCLEOTIDE SEQUENCE [LARGE SCALE GENOMIC DNA]</scope>
    <source>
        <strain evidence="9 10">1_3_50AFAA</strain>
    </source>
</reference>
<dbReference type="AlphaFoldDB" id="A0A096DAW6"/>
<dbReference type="PANTHER" id="PTHR43386">
    <property type="entry name" value="OLIGOPEPTIDE TRANSPORT SYSTEM PERMEASE PROTEIN APPC"/>
    <property type="match status" value="1"/>
</dbReference>
<proteinExistence type="inferred from homology"/>
<keyword evidence="10" id="KW-1185">Reference proteome</keyword>
<comment type="subcellular location">
    <subcellularLocation>
        <location evidence="1 7">Cell membrane</location>
        <topology evidence="1 7">Multi-pass membrane protein</topology>
    </subcellularLocation>
</comment>
<evidence type="ECO:0000256" key="3">
    <source>
        <dbReference type="ARBA" id="ARBA00022475"/>
    </source>
</evidence>
<dbReference type="HOGENOM" id="CLU_028518_8_0_9"/>
<feature type="domain" description="ABC transmembrane type-1" evidence="8">
    <location>
        <begin position="64"/>
        <end position="257"/>
    </location>
</feature>
<dbReference type="PROSITE" id="PS50928">
    <property type="entry name" value="ABC_TM1"/>
    <property type="match status" value="1"/>
</dbReference>
<dbReference type="eggNOG" id="COG1173">
    <property type="taxonomic scope" value="Bacteria"/>
</dbReference>
<organism evidence="9 10">
    <name type="scientific">Flavonifractor plautii 1_3_50AFAA</name>
    <dbReference type="NCBI Taxonomy" id="742738"/>
    <lineage>
        <taxon>Bacteria</taxon>
        <taxon>Bacillati</taxon>
        <taxon>Bacillota</taxon>
        <taxon>Clostridia</taxon>
        <taxon>Eubacteriales</taxon>
        <taxon>Oscillospiraceae</taxon>
        <taxon>Flavonifractor</taxon>
    </lineage>
</organism>
<keyword evidence="4 7" id="KW-0812">Transmembrane</keyword>
<keyword evidence="2 7" id="KW-0813">Transport</keyword>
<evidence type="ECO:0000256" key="6">
    <source>
        <dbReference type="ARBA" id="ARBA00023136"/>
    </source>
</evidence>
<dbReference type="Proteomes" id="UP000029585">
    <property type="component" value="Unassembled WGS sequence"/>
</dbReference>
<dbReference type="PANTHER" id="PTHR43386:SF1">
    <property type="entry name" value="D,D-DIPEPTIDE TRANSPORT SYSTEM PERMEASE PROTEIN DDPC-RELATED"/>
    <property type="match status" value="1"/>
</dbReference>
<feature type="transmembrane region" description="Helical" evidence="7">
    <location>
        <begin position="99"/>
        <end position="123"/>
    </location>
</feature>
<dbReference type="EMBL" id="ADLO01000082">
    <property type="protein sequence ID" value="KGF54674.1"/>
    <property type="molecule type" value="Genomic_DNA"/>
</dbReference>
<evidence type="ECO:0000256" key="5">
    <source>
        <dbReference type="ARBA" id="ARBA00022989"/>
    </source>
</evidence>
<dbReference type="PATRIC" id="fig|742738.3.peg.2709"/>
<evidence type="ECO:0000313" key="10">
    <source>
        <dbReference type="Proteomes" id="UP000029585"/>
    </source>
</evidence>
<evidence type="ECO:0000256" key="1">
    <source>
        <dbReference type="ARBA" id="ARBA00004651"/>
    </source>
</evidence>
<dbReference type="GO" id="GO:0005886">
    <property type="term" value="C:plasma membrane"/>
    <property type="evidence" value="ECO:0007669"/>
    <property type="project" value="UniProtKB-SubCell"/>
</dbReference>
<feature type="transmembrane region" description="Helical" evidence="7">
    <location>
        <begin position="181"/>
        <end position="198"/>
    </location>
</feature>
<protein>
    <recommendedName>
        <fullName evidence="8">ABC transmembrane type-1 domain-containing protein</fullName>
    </recommendedName>
</protein>
<evidence type="ECO:0000256" key="2">
    <source>
        <dbReference type="ARBA" id="ARBA00022448"/>
    </source>
</evidence>
<keyword evidence="5 7" id="KW-1133">Transmembrane helix</keyword>
<dbReference type="GO" id="GO:0055085">
    <property type="term" value="P:transmembrane transport"/>
    <property type="evidence" value="ECO:0007669"/>
    <property type="project" value="InterPro"/>
</dbReference>
<dbReference type="Pfam" id="PF00528">
    <property type="entry name" value="BPD_transp_1"/>
    <property type="match status" value="1"/>
</dbReference>
<comment type="similarity">
    <text evidence="7">Belongs to the binding-protein-dependent transport system permease family.</text>
</comment>
<dbReference type="InterPro" id="IPR050366">
    <property type="entry name" value="BP-dependent_transpt_permease"/>
</dbReference>